<dbReference type="SUPFAM" id="SSF50952">
    <property type="entry name" value="Soluble quinoprotein glucose dehydrogenase"/>
    <property type="match status" value="1"/>
</dbReference>
<reference evidence="3 4" key="1">
    <citation type="submission" date="2022-04" db="EMBL/GenBank/DDBJ databases">
        <authorList>
            <person name="Ye Y.-Q."/>
            <person name="Du Z.-J."/>
        </authorList>
    </citation>
    <scope>NUCLEOTIDE SEQUENCE [LARGE SCALE GENOMIC DNA]</scope>
    <source>
        <strain evidence="3 4">A6E488</strain>
    </source>
</reference>
<evidence type="ECO:0000256" key="1">
    <source>
        <dbReference type="SAM" id="SignalP"/>
    </source>
</evidence>
<dbReference type="InterPro" id="IPR011041">
    <property type="entry name" value="Quinoprot_gluc/sorb_DH_b-prop"/>
</dbReference>
<dbReference type="AlphaFoldDB" id="A0AAW5R634"/>
<feature type="domain" description="Glucose/Sorbosone dehydrogenase" evidence="2">
    <location>
        <begin position="42"/>
        <end position="371"/>
    </location>
</feature>
<dbReference type="Gene3D" id="2.120.10.30">
    <property type="entry name" value="TolB, C-terminal domain"/>
    <property type="match status" value="1"/>
</dbReference>
<dbReference type="PANTHER" id="PTHR19328">
    <property type="entry name" value="HEDGEHOG-INTERACTING PROTEIN"/>
    <property type="match status" value="1"/>
</dbReference>
<evidence type="ECO:0000259" key="2">
    <source>
        <dbReference type="Pfam" id="PF07995"/>
    </source>
</evidence>
<dbReference type="Pfam" id="PF07995">
    <property type="entry name" value="GSDH"/>
    <property type="match status" value="1"/>
</dbReference>
<sequence length="376" mass="39689">MIKATAVFLGFGLAAAAVPALAEQAFDTSAGRVRLETVAAGLDHPWSLAFLPDGAMLVTERPGTVRIVGPDGSLSAPLPGAPATQDWGQGGMLDIVLDPNFAANGMIYLSFAEIEGGKAGTAVARARLVREGGPPRLEDTQVIFRMTGKTGSTRHFGSRFVFAPDGMLFVTLGDRGDMERAQDTADHAGSVIRIAPDGTVPADNPFVDGGGLPEIWSIGHRNLQGAAINPATGVLWTVEHGARGGDEINIPRAGRNYGWPVISYGRHYSGGKIGIGTAKEGMEQPVHYWDPSIAPSGMAFYTGDRFPAWTGDVFVGALRGAHVARLALDGDSVAAEETLFDELGERIRDIRQGPDGYLYLVTDSGDGRILRVVPAE</sequence>
<dbReference type="PANTHER" id="PTHR19328:SF75">
    <property type="entry name" value="ALDOSE SUGAR DEHYDROGENASE YLII"/>
    <property type="match status" value="1"/>
</dbReference>
<feature type="signal peptide" evidence="1">
    <location>
        <begin position="1"/>
        <end position="22"/>
    </location>
</feature>
<keyword evidence="4" id="KW-1185">Reference proteome</keyword>
<keyword evidence="1" id="KW-0732">Signal</keyword>
<dbReference type="Proteomes" id="UP001320898">
    <property type="component" value="Unassembled WGS sequence"/>
</dbReference>
<gene>
    <name evidence="3" type="ORF">MUB46_23690</name>
</gene>
<protein>
    <submittedName>
        <fullName evidence="3">PQQ-dependent sugar dehydrogenase</fullName>
    </submittedName>
</protein>
<dbReference type="EMBL" id="JALIDZ010000016">
    <property type="protein sequence ID" value="MCT8974872.1"/>
    <property type="molecule type" value="Genomic_DNA"/>
</dbReference>
<comment type="caution">
    <text evidence="3">The sequence shown here is derived from an EMBL/GenBank/DDBJ whole genome shotgun (WGS) entry which is preliminary data.</text>
</comment>
<organism evidence="3 4">
    <name type="scientific">Microbaculum marinisediminis</name>
    <dbReference type="NCBI Taxonomy" id="2931392"/>
    <lineage>
        <taxon>Bacteria</taxon>
        <taxon>Pseudomonadati</taxon>
        <taxon>Pseudomonadota</taxon>
        <taxon>Alphaproteobacteria</taxon>
        <taxon>Hyphomicrobiales</taxon>
        <taxon>Tepidamorphaceae</taxon>
        <taxon>Microbaculum</taxon>
    </lineage>
</organism>
<name>A0AAW5R634_9HYPH</name>
<evidence type="ECO:0000313" key="3">
    <source>
        <dbReference type="EMBL" id="MCT8974872.1"/>
    </source>
</evidence>
<evidence type="ECO:0000313" key="4">
    <source>
        <dbReference type="Proteomes" id="UP001320898"/>
    </source>
</evidence>
<feature type="chain" id="PRO_5043678009" evidence="1">
    <location>
        <begin position="23"/>
        <end position="376"/>
    </location>
</feature>
<dbReference type="InterPro" id="IPR012938">
    <property type="entry name" value="Glc/Sorbosone_DH"/>
</dbReference>
<accession>A0AAW5R634</accession>
<dbReference type="InterPro" id="IPR011042">
    <property type="entry name" value="6-blade_b-propeller_TolB-like"/>
</dbReference>
<proteinExistence type="predicted"/>